<dbReference type="OrthoDB" id="277808at2"/>
<keyword evidence="2" id="KW-0328">Glycosyltransferase</keyword>
<gene>
    <name evidence="2" type="ORF">FJQ55_00070</name>
</gene>
<dbReference type="GO" id="GO:0016020">
    <property type="term" value="C:membrane"/>
    <property type="evidence" value="ECO:0007669"/>
    <property type="project" value="GOC"/>
</dbReference>
<evidence type="ECO:0000256" key="1">
    <source>
        <dbReference type="ARBA" id="ARBA00022679"/>
    </source>
</evidence>
<evidence type="ECO:0000313" key="2">
    <source>
        <dbReference type="EMBL" id="TPP11985.1"/>
    </source>
</evidence>
<dbReference type="InterPro" id="IPR007577">
    <property type="entry name" value="GlycoTrfase_DXD_sugar-bd_CS"/>
</dbReference>
<dbReference type="GO" id="GO:0000030">
    <property type="term" value="F:mannosyltransferase activity"/>
    <property type="evidence" value="ECO:0007669"/>
    <property type="project" value="TreeGrafter"/>
</dbReference>
<name>A0A504UMW3_9HYPH</name>
<dbReference type="InterPro" id="IPR051706">
    <property type="entry name" value="Glycosyltransferase_domain"/>
</dbReference>
<dbReference type="Gene3D" id="3.90.550.20">
    <property type="match status" value="1"/>
</dbReference>
<dbReference type="InterPro" id="IPR029044">
    <property type="entry name" value="Nucleotide-diphossugar_trans"/>
</dbReference>
<dbReference type="SUPFAM" id="SSF53448">
    <property type="entry name" value="Nucleotide-diphospho-sugar transferases"/>
    <property type="match status" value="1"/>
</dbReference>
<dbReference type="EMBL" id="VFYP01000001">
    <property type="protein sequence ID" value="TPP11985.1"/>
    <property type="molecule type" value="Genomic_DNA"/>
</dbReference>
<reference evidence="2 3" key="1">
    <citation type="submission" date="2019-06" db="EMBL/GenBank/DDBJ databases">
        <title>Rhizobium sp. CL12 isolated from roots of soybean.</title>
        <authorList>
            <person name="Wang C."/>
        </authorList>
    </citation>
    <scope>NUCLEOTIDE SEQUENCE [LARGE SCALE GENOMIC DNA]</scope>
    <source>
        <strain evidence="2 3">CL12</strain>
    </source>
</reference>
<evidence type="ECO:0000313" key="3">
    <source>
        <dbReference type="Proteomes" id="UP000316429"/>
    </source>
</evidence>
<keyword evidence="3" id="KW-1185">Reference proteome</keyword>
<organism evidence="2 3">
    <name type="scientific">Rhizobium glycinendophyticum</name>
    <dbReference type="NCBI Taxonomy" id="2589807"/>
    <lineage>
        <taxon>Bacteria</taxon>
        <taxon>Pseudomonadati</taxon>
        <taxon>Pseudomonadota</taxon>
        <taxon>Alphaproteobacteria</taxon>
        <taxon>Hyphomicrobiales</taxon>
        <taxon>Rhizobiaceae</taxon>
        <taxon>Rhizobium/Agrobacterium group</taxon>
        <taxon>Rhizobium</taxon>
    </lineage>
</organism>
<keyword evidence="1 2" id="KW-0808">Transferase</keyword>
<dbReference type="PANTHER" id="PTHR32385:SF15">
    <property type="entry name" value="INOSITOL PHOSPHOCERAMIDE MANNOSYLTRANSFERASE 1"/>
    <property type="match status" value="1"/>
</dbReference>
<protein>
    <submittedName>
        <fullName evidence="2">Mannosyltransferase</fullName>
    </submittedName>
</protein>
<dbReference type="PANTHER" id="PTHR32385">
    <property type="entry name" value="MANNOSYL PHOSPHORYLINOSITOL CERAMIDE SYNTHASE"/>
    <property type="match status" value="1"/>
</dbReference>
<proteinExistence type="predicted"/>
<accession>A0A504UMW3</accession>
<dbReference type="Pfam" id="PF04488">
    <property type="entry name" value="Gly_transf_sug"/>
    <property type="match status" value="1"/>
</dbReference>
<comment type="caution">
    <text evidence="2">The sequence shown here is derived from an EMBL/GenBank/DDBJ whole genome shotgun (WGS) entry which is preliminary data.</text>
</comment>
<sequence>MGPPTVLGLPRKLHSAYLKLAKISGDRLRVTGLQFTLVPDPATMEAVGTYTGEQRRLIARLAAAPVPRILHQVWIGDLPQPPAVAAWRAHCAAHGMEYRLWDTMALQRQGFDTHPSYADMLARQDYPGAADVARYLVLERFGGIYMDADWYPARDDAGFEDFVALVGFTALASEIPRLTSAGGLLLANAFIATPAAHPVIQRIIEAMPGIMEALPGAPAWWSTGPLIFTYASRGAGVTLATADMMAAVLPRRAPFSDVQMARQTAMTNDRGFIIDWKSW</sequence>
<dbReference type="AlphaFoldDB" id="A0A504UMW3"/>
<dbReference type="GO" id="GO:0051999">
    <property type="term" value="P:mannosyl-inositol phosphorylceramide biosynthetic process"/>
    <property type="evidence" value="ECO:0007669"/>
    <property type="project" value="TreeGrafter"/>
</dbReference>
<dbReference type="Proteomes" id="UP000316429">
    <property type="component" value="Unassembled WGS sequence"/>
</dbReference>